<gene>
    <name evidence="2" type="ORF">BDW02DRAFT_573779</name>
</gene>
<evidence type="ECO:0000313" key="2">
    <source>
        <dbReference type="EMBL" id="KAF1829643.1"/>
    </source>
</evidence>
<reference evidence="2" key="1">
    <citation type="submission" date="2020-01" db="EMBL/GenBank/DDBJ databases">
        <authorList>
            <consortium name="DOE Joint Genome Institute"/>
            <person name="Haridas S."/>
            <person name="Albert R."/>
            <person name="Binder M."/>
            <person name="Bloem J."/>
            <person name="Labutti K."/>
            <person name="Salamov A."/>
            <person name="Andreopoulos B."/>
            <person name="Baker S.E."/>
            <person name="Barry K."/>
            <person name="Bills G."/>
            <person name="Bluhm B.H."/>
            <person name="Cannon C."/>
            <person name="Castanera R."/>
            <person name="Culley D.E."/>
            <person name="Daum C."/>
            <person name="Ezra D."/>
            <person name="Gonzalez J.B."/>
            <person name="Henrissat B."/>
            <person name="Kuo A."/>
            <person name="Liang C."/>
            <person name="Lipzen A."/>
            <person name="Lutzoni F."/>
            <person name="Magnuson J."/>
            <person name="Mondo S."/>
            <person name="Nolan M."/>
            <person name="Ohm R."/>
            <person name="Pangilinan J."/>
            <person name="Park H.-J."/>
            <person name="Ramirez L."/>
            <person name="Alfaro M."/>
            <person name="Sun H."/>
            <person name="Tritt A."/>
            <person name="Yoshinaga Y."/>
            <person name="Zwiers L.-H."/>
            <person name="Turgeon B.G."/>
            <person name="Goodwin S.B."/>
            <person name="Spatafora J.W."/>
            <person name="Crous P.W."/>
            <person name="Grigoriev I.V."/>
        </authorList>
    </citation>
    <scope>NUCLEOTIDE SEQUENCE</scope>
    <source>
        <strain evidence="2">P77</strain>
    </source>
</reference>
<accession>A0A6A5K8F8</accession>
<proteinExistence type="predicted"/>
<keyword evidence="3" id="KW-1185">Reference proteome</keyword>
<protein>
    <submittedName>
        <fullName evidence="2">Uncharacterized protein</fullName>
    </submittedName>
</protein>
<dbReference type="OrthoDB" id="3629846at2759"/>
<sequence length="306" mass="33645">MNKRSLLWALLALLASAQENNGVPVSGPFKPGFGGTPESQQVMEAAGRHPNATSTVTFARTFNNEEENWTWRINITELNVPNSIYDLGMPEADFSEGLKFANVQWQLQWPGSESGNSDIRSLLAERNATVMFGSIIYSLPANVTDSYSDDDKGDCAPFLGEDCARSVAEDDPVYWQDYCEGTLNVNIDGIRGGVSTSFDSQWDTKFTADDTLFFHTTDTYTASGEEEPPSPFEQAESALNILIFRFRYDSETQVGPNDPTALCRIVRKSMDSPEQEETPPSAAVSLPQSMMPVWVIVILAAALALV</sequence>
<feature type="chain" id="PRO_5025592132" evidence="1">
    <location>
        <begin position="23"/>
        <end position="306"/>
    </location>
</feature>
<feature type="signal peptide" evidence="1">
    <location>
        <begin position="1"/>
        <end position="22"/>
    </location>
</feature>
<dbReference type="AlphaFoldDB" id="A0A6A5K8F8"/>
<dbReference type="Proteomes" id="UP000800040">
    <property type="component" value="Unassembled WGS sequence"/>
</dbReference>
<evidence type="ECO:0000256" key="1">
    <source>
        <dbReference type="SAM" id="SignalP"/>
    </source>
</evidence>
<organism evidence="2 3">
    <name type="scientific">Decorospora gaudefroyi</name>
    <dbReference type="NCBI Taxonomy" id="184978"/>
    <lineage>
        <taxon>Eukaryota</taxon>
        <taxon>Fungi</taxon>
        <taxon>Dikarya</taxon>
        <taxon>Ascomycota</taxon>
        <taxon>Pezizomycotina</taxon>
        <taxon>Dothideomycetes</taxon>
        <taxon>Pleosporomycetidae</taxon>
        <taxon>Pleosporales</taxon>
        <taxon>Pleosporineae</taxon>
        <taxon>Pleosporaceae</taxon>
        <taxon>Decorospora</taxon>
    </lineage>
</organism>
<name>A0A6A5K8F8_9PLEO</name>
<dbReference type="EMBL" id="ML975432">
    <property type="protein sequence ID" value="KAF1829643.1"/>
    <property type="molecule type" value="Genomic_DNA"/>
</dbReference>
<keyword evidence="1" id="KW-0732">Signal</keyword>
<evidence type="ECO:0000313" key="3">
    <source>
        <dbReference type="Proteomes" id="UP000800040"/>
    </source>
</evidence>